<dbReference type="Gene3D" id="2.60.120.10">
    <property type="entry name" value="Jelly Rolls"/>
    <property type="match status" value="1"/>
</dbReference>
<dbReference type="PANTHER" id="PTHR40112">
    <property type="entry name" value="H2HPP ISOMERASE"/>
    <property type="match status" value="1"/>
</dbReference>
<dbReference type="InterPro" id="IPR014710">
    <property type="entry name" value="RmlC-like_jellyroll"/>
</dbReference>
<name>A0AA35T6G1_GEOBA</name>
<dbReference type="EMBL" id="CASHTH010003240">
    <property type="protein sequence ID" value="CAI8042154.1"/>
    <property type="molecule type" value="Genomic_DNA"/>
</dbReference>
<dbReference type="InterPro" id="IPR013096">
    <property type="entry name" value="Cupin_2"/>
</dbReference>
<protein>
    <recommendedName>
        <fullName evidence="1">Cupin type-2 domain-containing protein</fullName>
    </recommendedName>
</protein>
<reference evidence="2" key="1">
    <citation type="submission" date="2023-03" db="EMBL/GenBank/DDBJ databases">
        <authorList>
            <person name="Steffen K."/>
            <person name="Cardenas P."/>
        </authorList>
    </citation>
    <scope>NUCLEOTIDE SEQUENCE</scope>
</reference>
<gene>
    <name evidence="2" type="ORF">GBAR_LOCUS23403</name>
</gene>
<accession>A0AA35T6G1</accession>
<evidence type="ECO:0000313" key="2">
    <source>
        <dbReference type="EMBL" id="CAI8042154.1"/>
    </source>
</evidence>
<dbReference type="InterPro" id="IPR052535">
    <property type="entry name" value="Bacilysin_H2HPP_isomerase"/>
</dbReference>
<organism evidence="2 3">
    <name type="scientific">Geodia barretti</name>
    <name type="common">Barrett's horny sponge</name>
    <dbReference type="NCBI Taxonomy" id="519541"/>
    <lineage>
        <taxon>Eukaryota</taxon>
        <taxon>Metazoa</taxon>
        <taxon>Porifera</taxon>
        <taxon>Demospongiae</taxon>
        <taxon>Heteroscleromorpha</taxon>
        <taxon>Tetractinellida</taxon>
        <taxon>Astrophorina</taxon>
        <taxon>Geodiidae</taxon>
        <taxon>Geodia</taxon>
    </lineage>
</organism>
<dbReference type="Proteomes" id="UP001174909">
    <property type="component" value="Unassembled WGS sequence"/>
</dbReference>
<dbReference type="PANTHER" id="PTHR40112:SF1">
    <property type="entry name" value="H2HPP ISOMERASE"/>
    <property type="match status" value="1"/>
</dbReference>
<dbReference type="AlphaFoldDB" id="A0AA35T6G1"/>
<evidence type="ECO:0000259" key="1">
    <source>
        <dbReference type="Pfam" id="PF07883"/>
    </source>
</evidence>
<keyword evidence="3" id="KW-1185">Reference proteome</keyword>
<dbReference type="InterPro" id="IPR011051">
    <property type="entry name" value="RmlC_Cupin_sf"/>
</dbReference>
<evidence type="ECO:0000313" key="3">
    <source>
        <dbReference type="Proteomes" id="UP001174909"/>
    </source>
</evidence>
<comment type="caution">
    <text evidence="2">The sequence shown here is derived from an EMBL/GenBank/DDBJ whole genome shotgun (WGS) entry which is preliminary data.</text>
</comment>
<sequence>MDKQLDAVCTVIHPDGLEVEVSSGSMTRLAGVSKALAGTEGIHLAIATIPPACASSPHYHVNCESAIYVVSGKGRFLTGKRLEKTLNIAQGDFIYVPPDSVHQPVNDSLSEPMELIVARNAPVEIVVEFDPATGKVVE</sequence>
<feature type="domain" description="Cupin type-2" evidence="1">
    <location>
        <begin position="46"/>
        <end position="117"/>
    </location>
</feature>
<proteinExistence type="predicted"/>
<dbReference type="Pfam" id="PF07883">
    <property type="entry name" value="Cupin_2"/>
    <property type="match status" value="1"/>
</dbReference>
<dbReference type="SUPFAM" id="SSF51182">
    <property type="entry name" value="RmlC-like cupins"/>
    <property type="match status" value="1"/>
</dbReference>